<dbReference type="Proteomes" id="UP000008229">
    <property type="component" value="Chromosome"/>
</dbReference>
<evidence type="ECO:0000313" key="2">
    <source>
        <dbReference type="EMBL" id="ADB54103.1"/>
    </source>
</evidence>
<evidence type="ECO:0000256" key="1">
    <source>
        <dbReference type="ARBA" id="ARBA00022723"/>
    </source>
</evidence>
<dbReference type="AlphaFoldDB" id="D3F1S2"/>
<dbReference type="GO" id="GO:0046872">
    <property type="term" value="F:metal ion binding"/>
    <property type="evidence" value="ECO:0007669"/>
    <property type="project" value="UniProtKB-KW"/>
</dbReference>
<sequence length="344" mass="36789">MSVATDMLLAGARTVMGQCLAVGLEDRVLILTDEPTHELARHLLVAARELAPAALVLAGPVGERPYEEVRDRFASALRAERPTVTVFAGVDDADLLAWDDGFQSLLDELGTRHAHMPGLDARCLGEGMAIDYAEVARFTEATCARLAGAEQVHVRDAEGTDVLLRCEPGRRAWSPMTGLYTEPGRGGRLPQGETFCAPLSADGTIATRVIGYPFNARLGLLDEPVRIEVAAGRATQLSHPDGTLAAELWAWLTEHENGVRVGELAIGTNTALTSISGNLLFDENVPGVHIAFGHPFPEWTGADYRSDVHVDVVVARPDLTVDGVALLRAGAYVTTSDPDTRTAP</sequence>
<dbReference type="SUPFAM" id="SSF144052">
    <property type="entry name" value="Thermophilic metalloprotease-like"/>
    <property type="match status" value="1"/>
</dbReference>
<dbReference type="GO" id="GO:0004177">
    <property type="term" value="F:aminopeptidase activity"/>
    <property type="evidence" value="ECO:0007669"/>
    <property type="project" value="UniProtKB-KW"/>
</dbReference>
<keyword evidence="1" id="KW-0479">Metal-binding</keyword>
<dbReference type="PANTHER" id="PTHR34448:SF1">
    <property type="entry name" value="BLL6088 PROTEIN"/>
    <property type="match status" value="1"/>
</dbReference>
<keyword evidence="2" id="KW-0031">Aminopeptidase</keyword>
<keyword evidence="3" id="KW-1185">Reference proteome</keyword>
<gene>
    <name evidence="2" type="ordered locus">Cwoe_5702</name>
</gene>
<keyword evidence="2" id="KW-0645">Protease</keyword>
<dbReference type="InterPro" id="IPR000787">
    <property type="entry name" value="Peptidase_M29"/>
</dbReference>
<name>D3F1S2_CONWI</name>
<organism evidence="2 3">
    <name type="scientific">Conexibacter woesei (strain DSM 14684 / CCUG 47730 / CIP 108061 / JCM 11494 / NBRC 100937 / ID131577)</name>
    <dbReference type="NCBI Taxonomy" id="469383"/>
    <lineage>
        <taxon>Bacteria</taxon>
        <taxon>Bacillati</taxon>
        <taxon>Actinomycetota</taxon>
        <taxon>Thermoleophilia</taxon>
        <taxon>Solirubrobacterales</taxon>
        <taxon>Conexibacteraceae</taxon>
        <taxon>Conexibacter</taxon>
    </lineage>
</organism>
<dbReference type="STRING" id="469383.Cwoe_5702"/>
<dbReference type="Pfam" id="PF02073">
    <property type="entry name" value="Peptidase_M29"/>
    <property type="match status" value="1"/>
</dbReference>
<dbReference type="EMBL" id="CP001854">
    <property type="protein sequence ID" value="ADB54103.1"/>
    <property type="molecule type" value="Genomic_DNA"/>
</dbReference>
<accession>D3F1S2</accession>
<dbReference type="HOGENOM" id="CLU_062630_0_0_11"/>
<dbReference type="KEGG" id="cwo:Cwoe_5702"/>
<dbReference type="InterPro" id="IPR052170">
    <property type="entry name" value="M29_Exopeptidase"/>
</dbReference>
<protein>
    <submittedName>
        <fullName evidence="2">Leucyl aminopeptidase (Aminopeptidase T)-like protein</fullName>
    </submittedName>
</protein>
<proteinExistence type="predicted"/>
<evidence type="ECO:0000313" key="3">
    <source>
        <dbReference type="Proteomes" id="UP000008229"/>
    </source>
</evidence>
<dbReference type="RefSeq" id="WP_012937154.1">
    <property type="nucleotide sequence ID" value="NC_013739.1"/>
</dbReference>
<dbReference type="OrthoDB" id="7057810at2"/>
<dbReference type="PANTHER" id="PTHR34448">
    <property type="entry name" value="AMINOPEPTIDASE"/>
    <property type="match status" value="1"/>
</dbReference>
<dbReference type="GO" id="GO:0006508">
    <property type="term" value="P:proteolysis"/>
    <property type="evidence" value="ECO:0007669"/>
    <property type="project" value="InterPro"/>
</dbReference>
<dbReference type="eggNOG" id="COG2309">
    <property type="taxonomic scope" value="Bacteria"/>
</dbReference>
<reference evidence="2 3" key="1">
    <citation type="journal article" date="2010" name="Stand. Genomic Sci.">
        <title>Complete genome sequence of Conexibacter woesei type strain (ID131577).</title>
        <authorList>
            <person name="Pukall R."/>
            <person name="Lapidus A."/>
            <person name="Glavina Del Rio T."/>
            <person name="Copeland A."/>
            <person name="Tice H."/>
            <person name="Cheng J.-F."/>
            <person name="Lucas S."/>
            <person name="Chen F."/>
            <person name="Nolan M."/>
            <person name="Bruce D."/>
            <person name="Goodwin L."/>
            <person name="Pitluck S."/>
            <person name="Mavromatis K."/>
            <person name="Ivanova N."/>
            <person name="Ovchinnikova G."/>
            <person name="Pati A."/>
            <person name="Chen A."/>
            <person name="Palaniappan K."/>
            <person name="Land M."/>
            <person name="Hauser L."/>
            <person name="Chang Y.-J."/>
            <person name="Jeffries C.D."/>
            <person name="Chain P."/>
            <person name="Meincke L."/>
            <person name="Sims D."/>
            <person name="Brettin T."/>
            <person name="Detter J.C."/>
            <person name="Rohde M."/>
            <person name="Goeker M."/>
            <person name="Bristow J."/>
            <person name="Eisen J.A."/>
            <person name="Markowitz V."/>
            <person name="Kyrpides N.C."/>
            <person name="Klenk H.-P."/>
            <person name="Hugenholtz P."/>
        </authorList>
    </citation>
    <scope>NUCLEOTIDE SEQUENCE [LARGE SCALE GENOMIC DNA]</scope>
    <source>
        <strain evidence="3">DSM 14684 / CIP 108061 / JCM 11494 / NBRC 100937 / ID131577</strain>
    </source>
</reference>
<keyword evidence="2" id="KW-0378">Hydrolase</keyword>
<reference evidence="3" key="2">
    <citation type="submission" date="2010-01" db="EMBL/GenBank/DDBJ databases">
        <title>The complete genome of Conexibacter woesei DSM 14684.</title>
        <authorList>
            <consortium name="US DOE Joint Genome Institute (JGI-PGF)"/>
            <person name="Lucas S."/>
            <person name="Copeland A."/>
            <person name="Lapidus A."/>
            <person name="Glavina del Rio T."/>
            <person name="Dalin E."/>
            <person name="Tice H."/>
            <person name="Bruce D."/>
            <person name="Goodwin L."/>
            <person name="Pitluck S."/>
            <person name="Kyrpides N."/>
            <person name="Mavromatis K."/>
            <person name="Ivanova N."/>
            <person name="Mikhailova N."/>
            <person name="Chertkov O."/>
            <person name="Brettin T."/>
            <person name="Detter J.C."/>
            <person name="Han C."/>
            <person name="Larimer F."/>
            <person name="Land M."/>
            <person name="Hauser L."/>
            <person name="Markowitz V."/>
            <person name="Cheng J.-F."/>
            <person name="Hugenholtz P."/>
            <person name="Woyke T."/>
            <person name="Wu D."/>
            <person name="Pukall R."/>
            <person name="Steenblock K."/>
            <person name="Schneider S."/>
            <person name="Klenk H.-P."/>
            <person name="Eisen J.A."/>
        </authorList>
    </citation>
    <scope>NUCLEOTIDE SEQUENCE [LARGE SCALE GENOMIC DNA]</scope>
    <source>
        <strain evidence="3">DSM 14684 / CIP 108061 / JCM 11494 / NBRC 100937 / ID131577</strain>
    </source>
</reference>